<feature type="region of interest" description="Disordered" evidence="1">
    <location>
        <begin position="864"/>
        <end position="887"/>
    </location>
</feature>
<evidence type="ECO:0000313" key="2">
    <source>
        <dbReference type="EMBL" id="KAG5674739.1"/>
    </source>
</evidence>
<protein>
    <submittedName>
        <fullName evidence="2">Uncharacterized protein</fullName>
    </submittedName>
</protein>
<dbReference type="Proteomes" id="UP001107558">
    <property type="component" value="Chromosome 2"/>
</dbReference>
<organism evidence="2 3">
    <name type="scientific">Polypedilum vanderplanki</name>
    <name type="common">Sleeping chironomid midge</name>
    <dbReference type="NCBI Taxonomy" id="319348"/>
    <lineage>
        <taxon>Eukaryota</taxon>
        <taxon>Metazoa</taxon>
        <taxon>Ecdysozoa</taxon>
        <taxon>Arthropoda</taxon>
        <taxon>Hexapoda</taxon>
        <taxon>Insecta</taxon>
        <taxon>Pterygota</taxon>
        <taxon>Neoptera</taxon>
        <taxon>Endopterygota</taxon>
        <taxon>Diptera</taxon>
        <taxon>Nematocera</taxon>
        <taxon>Chironomoidea</taxon>
        <taxon>Chironomidae</taxon>
        <taxon>Chironominae</taxon>
        <taxon>Polypedilum</taxon>
        <taxon>Polypedilum</taxon>
    </lineage>
</organism>
<feature type="region of interest" description="Disordered" evidence="1">
    <location>
        <begin position="720"/>
        <end position="756"/>
    </location>
</feature>
<feature type="compositionally biased region" description="Basic and acidic residues" evidence="1">
    <location>
        <begin position="1917"/>
        <end position="1935"/>
    </location>
</feature>
<feature type="region of interest" description="Disordered" evidence="1">
    <location>
        <begin position="1533"/>
        <end position="1566"/>
    </location>
</feature>
<comment type="caution">
    <text evidence="2">The sequence shown here is derived from an EMBL/GenBank/DDBJ whole genome shotgun (WGS) entry which is preliminary data.</text>
</comment>
<feature type="compositionally biased region" description="Polar residues" evidence="1">
    <location>
        <begin position="368"/>
        <end position="387"/>
    </location>
</feature>
<feature type="compositionally biased region" description="Low complexity" evidence="1">
    <location>
        <begin position="870"/>
        <end position="885"/>
    </location>
</feature>
<feature type="region of interest" description="Disordered" evidence="1">
    <location>
        <begin position="1981"/>
        <end position="2091"/>
    </location>
</feature>
<feature type="compositionally biased region" description="Basic and acidic residues" evidence="1">
    <location>
        <begin position="2042"/>
        <end position="2054"/>
    </location>
</feature>
<feature type="compositionally biased region" description="Low complexity" evidence="1">
    <location>
        <begin position="349"/>
        <end position="367"/>
    </location>
</feature>
<feature type="compositionally biased region" description="Polar residues" evidence="1">
    <location>
        <begin position="575"/>
        <end position="595"/>
    </location>
</feature>
<feature type="compositionally biased region" description="Polar residues" evidence="1">
    <location>
        <begin position="605"/>
        <end position="622"/>
    </location>
</feature>
<feature type="region of interest" description="Disordered" evidence="1">
    <location>
        <begin position="1741"/>
        <end position="1782"/>
    </location>
</feature>
<keyword evidence="3" id="KW-1185">Reference proteome</keyword>
<feature type="compositionally biased region" description="Low complexity" evidence="1">
    <location>
        <begin position="388"/>
        <end position="399"/>
    </location>
</feature>
<feature type="compositionally biased region" description="Polar residues" evidence="1">
    <location>
        <begin position="1398"/>
        <end position="1418"/>
    </location>
</feature>
<reference evidence="2" key="1">
    <citation type="submission" date="2021-03" db="EMBL/GenBank/DDBJ databases">
        <title>Chromosome level genome of the anhydrobiotic midge Polypedilum vanderplanki.</title>
        <authorList>
            <person name="Yoshida Y."/>
            <person name="Kikawada T."/>
            <person name="Gusev O."/>
        </authorList>
    </citation>
    <scope>NUCLEOTIDE SEQUENCE</scope>
    <source>
        <strain evidence="2">NIAS01</strain>
        <tissue evidence="2">Whole body or cell culture</tissue>
    </source>
</reference>
<feature type="compositionally biased region" description="Acidic residues" evidence="1">
    <location>
        <begin position="1756"/>
        <end position="1768"/>
    </location>
</feature>
<feature type="compositionally biased region" description="Low complexity" evidence="1">
    <location>
        <begin position="2079"/>
        <end position="2091"/>
    </location>
</feature>
<feature type="compositionally biased region" description="Basic residues" evidence="1">
    <location>
        <begin position="2323"/>
        <end position="2332"/>
    </location>
</feature>
<feature type="compositionally biased region" description="Acidic residues" evidence="1">
    <location>
        <begin position="1611"/>
        <end position="1632"/>
    </location>
</feature>
<dbReference type="EMBL" id="JADBJN010000002">
    <property type="protein sequence ID" value="KAG5674739.1"/>
    <property type="molecule type" value="Genomic_DNA"/>
</dbReference>
<feature type="compositionally biased region" description="Low complexity" evidence="1">
    <location>
        <begin position="2136"/>
        <end position="2149"/>
    </location>
</feature>
<name>A0A9J6BYV6_POLVA</name>
<feature type="region of interest" description="Disordered" evidence="1">
    <location>
        <begin position="2134"/>
        <end position="2154"/>
    </location>
</feature>
<feature type="region of interest" description="Disordered" evidence="1">
    <location>
        <begin position="1332"/>
        <end position="1443"/>
    </location>
</feature>
<proteinExistence type="predicted"/>
<feature type="compositionally biased region" description="Basic and acidic residues" evidence="1">
    <location>
        <begin position="1346"/>
        <end position="1377"/>
    </location>
</feature>
<gene>
    <name evidence="2" type="ORF">PVAND_004690</name>
</gene>
<feature type="region of interest" description="Disordered" evidence="1">
    <location>
        <begin position="127"/>
        <end position="247"/>
    </location>
</feature>
<accession>A0A9J6BYV6</accession>
<feature type="compositionally biased region" description="Polar residues" evidence="1">
    <location>
        <begin position="1771"/>
        <end position="1782"/>
    </location>
</feature>
<feature type="compositionally biased region" description="Basic and acidic residues" evidence="1">
    <location>
        <begin position="2291"/>
        <end position="2304"/>
    </location>
</feature>
<feature type="region of interest" description="Disordered" evidence="1">
    <location>
        <begin position="2291"/>
        <end position="2339"/>
    </location>
</feature>
<feature type="region of interest" description="Disordered" evidence="1">
    <location>
        <begin position="1820"/>
        <end position="1860"/>
    </location>
</feature>
<feature type="compositionally biased region" description="Basic and acidic residues" evidence="1">
    <location>
        <begin position="1673"/>
        <end position="1682"/>
    </location>
</feature>
<feature type="compositionally biased region" description="Polar residues" evidence="1">
    <location>
        <begin position="1820"/>
        <end position="1832"/>
    </location>
</feature>
<feature type="region of interest" description="Disordered" evidence="1">
    <location>
        <begin position="349"/>
        <end position="399"/>
    </location>
</feature>
<feature type="region of interest" description="Disordered" evidence="1">
    <location>
        <begin position="1152"/>
        <end position="1193"/>
    </location>
</feature>
<feature type="compositionally biased region" description="Acidic residues" evidence="1">
    <location>
        <begin position="1683"/>
        <end position="1699"/>
    </location>
</feature>
<evidence type="ECO:0000256" key="1">
    <source>
        <dbReference type="SAM" id="MobiDB-lite"/>
    </source>
</evidence>
<feature type="region of interest" description="Disordered" evidence="1">
    <location>
        <begin position="1915"/>
        <end position="1935"/>
    </location>
</feature>
<feature type="region of interest" description="Disordered" evidence="1">
    <location>
        <begin position="269"/>
        <end position="320"/>
    </location>
</feature>
<feature type="compositionally biased region" description="Basic and acidic residues" evidence="1">
    <location>
        <begin position="1584"/>
        <end position="1610"/>
    </location>
</feature>
<evidence type="ECO:0000313" key="3">
    <source>
        <dbReference type="Proteomes" id="UP001107558"/>
    </source>
</evidence>
<dbReference type="OrthoDB" id="6107953at2759"/>
<feature type="compositionally biased region" description="Polar residues" evidence="1">
    <location>
        <begin position="720"/>
        <end position="735"/>
    </location>
</feature>
<feature type="compositionally biased region" description="Basic and acidic residues" evidence="1">
    <location>
        <begin position="1431"/>
        <end position="1443"/>
    </location>
</feature>
<feature type="compositionally biased region" description="Acidic residues" evidence="1">
    <location>
        <begin position="1839"/>
        <end position="1854"/>
    </location>
</feature>
<feature type="compositionally biased region" description="Polar residues" evidence="1">
    <location>
        <begin position="144"/>
        <end position="155"/>
    </location>
</feature>
<feature type="compositionally biased region" description="Basic and acidic residues" evidence="1">
    <location>
        <begin position="1981"/>
        <end position="1997"/>
    </location>
</feature>
<feature type="compositionally biased region" description="Polar residues" evidence="1">
    <location>
        <begin position="275"/>
        <end position="311"/>
    </location>
</feature>
<feature type="region of interest" description="Disordered" evidence="1">
    <location>
        <begin position="540"/>
        <end position="660"/>
    </location>
</feature>
<feature type="compositionally biased region" description="Acidic residues" evidence="1">
    <location>
        <begin position="1656"/>
        <end position="1672"/>
    </location>
</feature>
<feature type="region of interest" description="Disordered" evidence="1">
    <location>
        <begin position="1255"/>
        <end position="1275"/>
    </location>
</feature>
<feature type="compositionally biased region" description="Basic and acidic residues" evidence="1">
    <location>
        <begin position="1542"/>
        <end position="1551"/>
    </location>
</feature>
<feature type="compositionally biased region" description="Polar residues" evidence="1">
    <location>
        <begin position="204"/>
        <end position="219"/>
    </location>
</feature>
<feature type="region of interest" description="Disordered" evidence="1">
    <location>
        <begin position="1584"/>
        <end position="1709"/>
    </location>
</feature>
<sequence length="2339" mass="264245">MATTIQQKPPHPSQMDPRMRRAVYAKYREMLVSKHNQANEMIKQLPAYMVREDRGFNTMNVIVNDVPPPPPIPSGHLPTQRLQTQMAEAPACVQNAMMTKDKKPFTYTPGGIDLSQIKSPRMAKRISANANSPGVGGPKVSPLAQINNNGNQLPAVQTPATPQSASVPPPPPPPSMGSLAMGMPFQVFPTGPPPPPPMLKNLEKPQTNGSTAARKSPQNFEPPPMGCRPEIKIPENPMANLKKVPKPLPKDDYWIQEYVQDKGRNSIPNEEEFRQQISSPSGQQEPQIQQKSASPISTPQYVPQMQQQLKRSPSPPVQPQIERSEINIPIRNMKLDEVRSASPLRVQINQSPTQQNQQQQMTSSSSPATVKNITIETIPSSNNNFNKSAQSYQPPSQQSGGKIILSTMPNRLNQAQQNLGSLYIPPPNVDDKQYLLNQQSPPWMSSKKPLETPEWVNRDEVDNFLQQVRSTQSAGPREHVIPISVEKTPTRASPMPNFSPQPFYTPQHHITSVITPKVDPNANKFVNQGYNNIEFPQAPQQPMRPYVAQRPQQQQQQQAGTRIIPIQVEGGARVTPQNDNNNTIVIQSDPRSPQSPRVMAGFGAPTQSRSFKILQQVTGTTGDESDDSNESKPKNKNDDDDSPMQEQKAIFSRPLGPNDMTESQLRRLQMSENDRAFMNRIKTQVDDEVYLHSESDPRYKGSAIPSKAFKCLQTMIDGSPNNIQAAPAGRNNQKNNQDDGNENQREPGLYQGSSNPSRSFKILQQMTQPENAADNSNDNSDIEGNSYAFTGNNITNGDCYQNCHNNLPNNHYYNYCTVPQVPPFLMPPQYAAYYDWYDPQNNPWAAYYYHPGCFDSSNYFGYMPSHSRSQTPQPQQQQQQQQANVPPMPPYFYPAYPPFVFLPPFVGFRPISASRETTPCFSEAERYQNISSASEDRNRRAVSCTPTCCQHAKPFPVENVNNKFHTFEEPLVRSVSVQSDVIESSNVEQQTSEEAQSFPIPPVESQIRKSLKSIPSVSNINIFNEDCDLEELKAKPIIEEDDASETSEDTTEVEEEISQDTETAEVHYPHQLSIIYEENESAVANERRSSICSRSSTLSDCSTTLMEEEISDDEEVEDENSNSVTVRLPLKFSFTRSKDNNMVNTTLTVGESESEVIENREMTPENSPSPLPITAATHQTHSHSLSNNSSANDVSVTFSLKSKSKSKTPERLITPTLVTVECDNIDDDKDDDRECSVSISLPRKKSKSIECEEMKNLKMPEDESSDGSNDNKSRIDNSLYTSIDALEEIKKGMAEITNSLFSRICTLRKSAINIPENERGNRSGSVSYIDSIESDSEENSLSCNENDNKEIPLDVIEEENKPPKDIDEETFEPKIIEEEITIQQATPPKEEEEVDFWSQISPIKNQNGNLSKTSTRSSRYWFDEETEDDNSEPKKDDDGFAKYETNDVTTSISFVSINDAETINENEEEEVDFWKDYDSDRDDSANKAKKFFESEINQDKSQVDDTDAHSISVYDDPIHHESQSTLETYCSTQMRPSTPYCENKESDNKSEFDDDSDTESCKAFDNKENENIVEEKLAVKNEKVNLIESEHDDDKKQVEKEQSVEEKYESELESDEEWTEEEFEVTEDEIENEPITKNQEIVTNKVEEQIPNQENEIVEEQYESEEEEDDDEKPQKEEIQNEKEEEISSSSESEEEEKEEPIAIKSSSSNKIVKGKSLVNVNSFIQSDMEIERRNKIQEILDRVDNMSSDDSSVTESEEEDVEEEEENATLPISSSNKVTSVHSMDDCQEVLTPYLVSSNNHDDKDKVLLSNLTQIHSVDSKSNMTSESGISFEQHDADSEDGYEEDSDEEILNDDNNKTKIETNIPHEIETTVVDKKEVKVNVKGKISMFERAMSEEKVIEKIKDIPKVPAKYSFRHRDRETSEPPAAHKNDNICKRAVSELKEVPKTPNTIEPTRKRSIDANFELKSMKEKISSFETVTKKLSETDASEKRENYRRYGNSKQNSCSVGRSIDESGEEDSGVTSDFCKQFSENETDSENFPELRKLSRYERASTHSRLYKLLQGDEEADAQPEKDEQQTPQQDTNVTTTTKIPYKSKKIIHNVSVTRRQNPQAALQAETMEERRQRLCLPLTHQSSSGAESMSSSTTPSPTPAVNEKLVQELVQSLLSQKRGKSFRNLPIEKLHAAAVKILQEDMESLSSTDESIIPTVDSTPALTPQEFRNNSSYSEYYDSWQTNNTLNGEDMSDVILIQSKAFKNLQDQQSLANKKLWSVRCPRILSSKSINKDLARLSEVRESESPEPNHSRSPSIRSMSIEPLSGDKSHHHHHHHQERLKAANT</sequence>